<dbReference type="Gene3D" id="2.30.30.40">
    <property type="entry name" value="SH3 Domains"/>
    <property type="match status" value="1"/>
</dbReference>
<keyword evidence="4 13" id="KW-0808">Transferase</keyword>
<dbReference type="CDD" id="cd00088">
    <property type="entry name" value="HPT"/>
    <property type="match status" value="1"/>
</dbReference>
<dbReference type="PANTHER" id="PTHR43395:SF1">
    <property type="entry name" value="CHEMOTAXIS PROTEIN CHEA"/>
    <property type="match status" value="1"/>
</dbReference>
<dbReference type="EMBL" id="CP036268">
    <property type="protein sequence ID" value="QDT37824.1"/>
    <property type="molecule type" value="Genomic_DNA"/>
</dbReference>
<dbReference type="Pfam" id="PF01627">
    <property type="entry name" value="Hpt"/>
    <property type="match status" value="1"/>
</dbReference>
<dbReference type="Pfam" id="PF01584">
    <property type="entry name" value="CheW"/>
    <property type="match status" value="2"/>
</dbReference>
<evidence type="ECO:0000259" key="12">
    <source>
        <dbReference type="PROSITE" id="PS50894"/>
    </source>
</evidence>
<dbReference type="Proteomes" id="UP000317318">
    <property type="component" value="Chromosome"/>
</dbReference>
<dbReference type="Gene3D" id="3.30.565.10">
    <property type="entry name" value="Histidine kinase-like ATPase, C-terminal domain"/>
    <property type="match status" value="1"/>
</dbReference>
<dbReference type="InterPro" id="IPR005467">
    <property type="entry name" value="His_kinase_dom"/>
</dbReference>
<feature type="domain" description="Histidine kinase" evidence="9">
    <location>
        <begin position="222"/>
        <end position="445"/>
    </location>
</feature>
<comment type="catalytic activity">
    <reaction evidence="1">
        <text>ATP + protein L-histidine = ADP + protein N-phospho-L-histidine.</text>
        <dbReference type="EC" id="2.7.13.3"/>
    </reaction>
</comment>
<dbReference type="InterPro" id="IPR011006">
    <property type="entry name" value="CheY-like_superfamily"/>
</dbReference>
<dbReference type="InterPro" id="IPR002545">
    <property type="entry name" value="CheW-lke_dom"/>
</dbReference>
<dbReference type="InterPro" id="IPR037006">
    <property type="entry name" value="CheA-like_homodim_sf"/>
</dbReference>
<dbReference type="OrthoDB" id="9803176at2"/>
<evidence type="ECO:0000313" key="13">
    <source>
        <dbReference type="EMBL" id="QDT37824.1"/>
    </source>
</evidence>
<dbReference type="GO" id="GO:0000155">
    <property type="term" value="F:phosphorelay sensor kinase activity"/>
    <property type="evidence" value="ECO:0007669"/>
    <property type="project" value="InterPro"/>
</dbReference>
<dbReference type="InterPro" id="IPR004105">
    <property type="entry name" value="CheA-like_dim"/>
</dbReference>
<feature type="domain" description="Response regulatory" evidence="10">
    <location>
        <begin position="750"/>
        <end position="866"/>
    </location>
</feature>
<feature type="modified residue" description="4-aspartylphosphate" evidence="7">
    <location>
        <position position="800"/>
    </location>
</feature>
<dbReference type="SMART" id="SM01231">
    <property type="entry name" value="H-kinase_dim"/>
    <property type="match status" value="1"/>
</dbReference>
<name>A0A517R1V0_9PLAN</name>
<evidence type="ECO:0000259" key="10">
    <source>
        <dbReference type="PROSITE" id="PS50110"/>
    </source>
</evidence>
<dbReference type="SUPFAM" id="SSF50341">
    <property type="entry name" value="CheW-like"/>
    <property type="match status" value="2"/>
</dbReference>
<dbReference type="Gene3D" id="1.10.287.560">
    <property type="entry name" value="Histidine kinase CheA-like, homodimeric domain"/>
    <property type="match status" value="1"/>
</dbReference>
<dbReference type="SUPFAM" id="SSF47384">
    <property type="entry name" value="Homodimeric domain of signal transducing histidine kinase"/>
    <property type="match status" value="1"/>
</dbReference>
<feature type="region of interest" description="Disordered" evidence="8">
    <location>
        <begin position="151"/>
        <end position="193"/>
    </location>
</feature>
<evidence type="ECO:0000256" key="8">
    <source>
        <dbReference type="SAM" id="MobiDB-lite"/>
    </source>
</evidence>
<dbReference type="InterPro" id="IPR003594">
    <property type="entry name" value="HATPase_dom"/>
</dbReference>
<dbReference type="PANTHER" id="PTHR43395">
    <property type="entry name" value="SENSOR HISTIDINE KINASE CHEA"/>
    <property type="match status" value="1"/>
</dbReference>
<dbReference type="PROSITE" id="PS50851">
    <property type="entry name" value="CHEW"/>
    <property type="match status" value="2"/>
</dbReference>
<feature type="compositionally biased region" description="Polar residues" evidence="8">
    <location>
        <begin position="175"/>
        <end position="189"/>
    </location>
</feature>
<dbReference type="InterPro" id="IPR008207">
    <property type="entry name" value="Sig_transdc_His_kin_Hpt_dom"/>
</dbReference>
<dbReference type="PROSITE" id="PS50894">
    <property type="entry name" value="HPT"/>
    <property type="match status" value="1"/>
</dbReference>
<keyword evidence="14" id="KW-1185">Reference proteome</keyword>
<evidence type="ECO:0000256" key="4">
    <source>
        <dbReference type="ARBA" id="ARBA00022679"/>
    </source>
</evidence>
<dbReference type="InterPro" id="IPR001789">
    <property type="entry name" value="Sig_transdc_resp-reg_receiver"/>
</dbReference>
<dbReference type="Gene3D" id="3.40.50.2300">
    <property type="match status" value="1"/>
</dbReference>
<dbReference type="SMART" id="SM00073">
    <property type="entry name" value="HPT"/>
    <property type="match status" value="1"/>
</dbReference>
<dbReference type="Pfam" id="PF00072">
    <property type="entry name" value="Response_reg"/>
    <property type="match status" value="1"/>
</dbReference>
<dbReference type="AlphaFoldDB" id="A0A517R1V0"/>
<dbReference type="SUPFAM" id="SSF55874">
    <property type="entry name" value="ATPase domain of HSP90 chaperone/DNA topoisomerase II/histidine kinase"/>
    <property type="match status" value="1"/>
</dbReference>
<dbReference type="RefSeq" id="WP_145363911.1">
    <property type="nucleotide sequence ID" value="NZ_CP036268.1"/>
</dbReference>
<dbReference type="Gene3D" id="1.20.120.160">
    <property type="entry name" value="HPT domain"/>
    <property type="match status" value="1"/>
</dbReference>
<dbReference type="GO" id="GO:0006935">
    <property type="term" value="P:chemotaxis"/>
    <property type="evidence" value="ECO:0007669"/>
    <property type="project" value="InterPro"/>
</dbReference>
<evidence type="ECO:0000256" key="2">
    <source>
        <dbReference type="ARBA" id="ARBA00012438"/>
    </source>
</evidence>
<dbReference type="InterPro" id="IPR051315">
    <property type="entry name" value="Bact_Chemotaxis_CheA"/>
</dbReference>
<dbReference type="InterPro" id="IPR004358">
    <property type="entry name" value="Sig_transdc_His_kin-like_C"/>
</dbReference>
<dbReference type="InterPro" id="IPR036641">
    <property type="entry name" value="HPT_dom_sf"/>
</dbReference>
<evidence type="ECO:0000256" key="6">
    <source>
        <dbReference type="PROSITE-ProRule" id="PRU00110"/>
    </source>
</evidence>
<dbReference type="CDD" id="cd16916">
    <property type="entry name" value="HATPase_CheA-like"/>
    <property type="match status" value="1"/>
</dbReference>
<dbReference type="SUPFAM" id="SSF52172">
    <property type="entry name" value="CheY-like"/>
    <property type="match status" value="1"/>
</dbReference>
<accession>A0A517R1V0</accession>
<reference evidence="13 14" key="1">
    <citation type="submission" date="2019-02" db="EMBL/GenBank/DDBJ databases">
        <title>Deep-cultivation of Planctomycetes and their phenomic and genomic characterization uncovers novel biology.</title>
        <authorList>
            <person name="Wiegand S."/>
            <person name="Jogler M."/>
            <person name="Boedeker C."/>
            <person name="Pinto D."/>
            <person name="Vollmers J."/>
            <person name="Rivas-Marin E."/>
            <person name="Kohn T."/>
            <person name="Peeters S.H."/>
            <person name="Heuer A."/>
            <person name="Rast P."/>
            <person name="Oberbeckmann S."/>
            <person name="Bunk B."/>
            <person name="Jeske O."/>
            <person name="Meyerdierks A."/>
            <person name="Storesund J.E."/>
            <person name="Kallscheuer N."/>
            <person name="Luecker S."/>
            <person name="Lage O.M."/>
            <person name="Pohl T."/>
            <person name="Merkel B.J."/>
            <person name="Hornburger P."/>
            <person name="Mueller R.-W."/>
            <person name="Bruemmer F."/>
            <person name="Labrenz M."/>
            <person name="Spormann A.M."/>
            <person name="Op den Camp H."/>
            <person name="Overmann J."/>
            <person name="Amann R."/>
            <person name="Jetten M.S.M."/>
            <person name="Mascher T."/>
            <person name="Medema M.H."/>
            <person name="Devos D.P."/>
            <person name="Kaster A.-K."/>
            <person name="Ovreas L."/>
            <person name="Rohde M."/>
            <person name="Galperin M.Y."/>
            <person name="Jogler C."/>
        </authorList>
    </citation>
    <scope>NUCLEOTIDE SEQUENCE [LARGE SCALE GENOMIC DNA]</scope>
    <source>
        <strain evidence="13 14">Pan189</strain>
    </source>
</reference>
<evidence type="ECO:0000259" key="9">
    <source>
        <dbReference type="PROSITE" id="PS50109"/>
    </source>
</evidence>
<keyword evidence="5" id="KW-0418">Kinase</keyword>
<protein>
    <recommendedName>
        <fullName evidence="2">histidine kinase</fullName>
        <ecNumber evidence="2">2.7.13.3</ecNumber>
    </recommendedName>
</protein>
<dbReference type="InterPro" id="IPR036097">
    <property type="entry name" value="HisK_dim/P_sf"/>
</dbReference>
<sequence length="877" mass="95450">MDEELLQEFLAESWENLARLDQEIVRLEHETGNAELLDSIFRTIHTIKGTCGFIGLVNLGTVTHSTENVLGKMRERELPVTRETISLVLKAVDAIKALLEGIEATNSEPQTDHTRLLAQLDAMATGTDLESESDGDEVTVESPIDSVCAASQADLEESSEADGSLSSDQRISDSVWDSQSAAADPSSTETGRRTAADLSIRVNVDVLDGLMDLVGELVLTRNQLLQLARADEESQFGKPITHLNRVTSDLQEGVMKTRMQPIGNAWSRLPRLIRDLEQTTGKSLRLQMSGSETELDRTVLDAIKDPLTHMIRNSADHGIETREARRAVGKQECGTIRLEAHHEGGHVIISIADDGGGIDPEKIKRKAVDRGLITFPDAERLSEQDALQFIFHAGFSTAEKISSVSGRGVGMDVVRTAIEEIGGTIDLNSIVGVGTTIRVKIPLTLAIISALIVESGGECFAIPQLGIVELVRVSAEDSSRIEQINGKKVLRLREHLLPLVHLGEVLDLESRETSDDQTCLNIVVAQIDDMRFGLTVDEVFDTEEIVVKPLGRLLRELPFYQGTTILGDGRVIMILDVAGIATSSGAFDGTVGKPLPTPDENPDTAGVITTLLLFDPGHGRTMAVPLGLVARIEEFPVDRVEQTGEGPVIQYRGTLLPLLPMDNGSHPVVDSATQPVIVFTEGDCSMGLMVREILDIREVMFSIERPSRIPGILGTSIVDGKATEIIDAQHYVTSATPEWFNRSSSTDVASIVVVDDSLFFRQLVKTSLESAGFDVAAFGGAAEALTHLERNPRVDLVIADIDMPQTDGLEFARQVREYKPNDSVPMIALSGHETEKVKRAALDAGYDRFLKKFDSREVAAAIRELYTAPILAKAEAH</sequence>
<dbReference type="CDD" id="cd00731">
    <property type="entry name" value="CheA_reg"/>
    <property type="match status" value="1"/>
</dbReference>
<evidence type="ECO:0000256" key="1">
    <source>
        <dbReference type="ARBA" id="ARBA00000085"/>
    </source>
</evidence>
<dbReference type="KEGG" id="svp:Pan189_22060"/>
<keyword evidence="3 7" id="KW-0597">Phosphoprotein</keyword>
<dbReference type="Pfam" id="PF02518">
    <property type="entry name" value="HATPase_c"/>
    <property type="match status" value="1"/>
</dbReference>
<proteinExistence type="predicted"/>
<dbReference type="EC" id="2.7.13.3" evidence="2"/>
<dbReference type="Pfam" id="PF02895">
    <property type="entry name" value="H-kinase_dim"/>
    <property type="match status" value="1"/>
</dbReference>
<organism evidence="13 14">
    <name type="scientific">Stratiformator vulcanicus</name>
    <dbReference type="NCBI Taxonomy" id="2527980"/>
    <lineage>
        <taxon>Bacteria</taxon>
        <taxon>Pseudomonadati</taxon>
        <taxon>Planctomycetota</taxon>
        <taxon>Planctomycetia</taxon>
        <taxon>Planctomycetales</taxon>
        <taxon>Planctomycetaceae</taxon>
        <taxon>Stratiformator</taxon>
    </lineage>
</organism>
<dbReference type="InterPro" id="IPR036061">
    <property type="entry name" value="CheW-like_dom_sf"/>
</dbReference>
<feature type="modified residue" description="Phosphohistidine" evidence="6">
    <location>
        <position position="45"/>
    </location>
</feature>
<evidence type="ECO:0000259" key="11">
    <source>
        <dbReference type="PROSITE" id="PS50851"/>
    </source>
</evidence>
<gene>
    <name evidence="13" type="primary">cheA</name>
    <name evidence="13" type="ORF">Pan189_22060</name>
</gene>
<dbReference type="SUPFAM" id="SSF47226">
    <property type="entry name" value="Histidine-containing phosphotransfer domain, HPT domain"/>
    <property type="match status" value="1"/>
</dbReference>
<dbReference type="FunFam" id="3.30.565.10:FF:000016">
    <property type="entry name" value="Chemotaxis protein CheA, putative"/>
    <property type="match status" value="1"/>
</dbReference>
<dbReference type="SMART" id="SM00260">
    <property type="entry name" value="CheW"/>
    <property type="match status" value="1"/>
</dbReference>
<dbReference type="GO" id="GO:0005737">
    <property type="term" value="C:cytoplasm"/>
    <property type="evidence" value="ECO:0007669"/>
    <property type="project" value="InterPro"/>
</dbReference>
<evidence type="ECO:0000256" key="3">
    <source>
        <dbReference type="ARBA" id="ARBA00022553"/>
    </source>
</evidence>
<evidence type="ECO:0000256" key="7">
    <source>
        <dbReference type="PROSITE-ProRule" id="PRU00169"/>
    </source>
</evidence>
<dbReference type="SMART" id="SM00448">
    <property type="entry name" value="REC"/>
    <property type="match status" value="1"/>
</dbReference>
<evidence type="ECO:0000256" key="5">
    <source>
        <dbReference type="ARBA" id="ARBA00022777"/>
    </source>
</evidence>
<evidence type="ECO:0000313" key="14">
    <source>
        <dbReference type="Proteomes" id="UP000317318"/>
    </source>
</evidence>
<feature type="domain" description="CheW-like" evidence="11">
    <location>
        <begin position="447"/>
        <end position="586"/>
    </location>
</feature>
<dbReference type="PRINTS" id="PR00344">
    <property type="entry name" value="BCTRLSENSOR"/>
</dbReference>
<feature type="domain" description="HPt" evidence="12">
    <location>
        <begin position="1"/>
        <end position="102"/>
    </location>
</feature>
<dbReference type="PROSITE" id="PS50110">
    <property type="entry name" value="RESPONSE_REGULATORY"/>
    <property type="match status" value="1"/>
</dbReference>
<dbReference type="SMART" id="SM00387">
    <property type="entry name" value="HATPase_c"/>
    <property type="match status" value="1"/>
</dbReference>
<feature type="domain" description="CheW-like" evidence="11">
    <location>
        <begin position="608"/>
        <end position="737"/>
    </location>
</feature>
<dbReference type="PROSITE" id="PS50109">
    <property type="entry name" value="HIS_KIN"/>
    <property type="match status" value="1"/>
</dbReference>
<dbReference type="InterPro" id="IPR036890">
    <property type="entry name" value="HATPase_C_sf"/>
</dbReference>